<name>D3BE23_HETP5</name>
<dbReference type="OMA" id="NDIKNHA"/>
<sequence>MSSQDLKDQLKTGTTLKSTTTNDKSQPLIEKDVKIQKNNHDQLLKEVSNPPSLTPTTTADRSNPVIDSSAHISANGRNALLNDIKNHATTTA</sequence>
<protein>
    <submittedName>
        <fullName evidence="2">Actobindin</fullName>
    </submittedName>
</protein>
<organism evidence="2 3">
    <name type="scientific">Heterostelium pallidum (strain ATCC 26659 / Pp 5 / PN500)</name>
    <name type="common">Cellular slime mold</name>
    <name type="synonym">Polysphondylium pallidum</name>
    <dbReference type="NCBI Taxonomy" id="670386"/>
    <lineage>
        <taxon>Eukaryota</taxon>
        <taxon>Amoebozoa</taxon>
        <taxon>Evosea</taxon>
        <taxon>Eumycetozoa</taxon>
        <taxon>Dictyostelia</taxon>
        <taxon>Acytosteliales</taxon>
        <taxon>Acytosteliaceae</taxon>
        <taxon>Heterostelium</taxon>
    </lineage>
</organism>
<gene>
    <name evidence="2" type="primary">abnC</name>
    <name evidence="2" type="ORF">PPL_06976</name>
</gene>
<dbReference type="Proteomes" id="UP000001396">
    <property type="component" value="Unassembled WGS sequence"/>
</dbReference>
<accession>D3BE23</accession>
<comment type="caution">
    <text evidence="2">The sequence shown here is derived from an EMBL/GenBank/DDBJ whole genome shotgun (WGS) entry which is preliminary data.</text>
</comment>
<feature type="compositionally biased region" description="Low complexity" evidence="1">
    <location>
        <begin position="11"/>
        <end position="21"/>
    </location>
</feature>
<reference evidence="2 3" key="1">
    <citation type="journal article" date="2011" name="Genome Res.">
        <title>Phylogeny-wide analysis of social amoeba genomes highlights ancient origins for complex intercellular communication.</title>
        <authorList>
            <person name="Heidel A.J."/>
            <person name="Lawal H.M."/>
            <person name="Felder M."/>
            <person name="Schilde C."/>
            <person name="Helps N.R."/>
            <person name="Tunggal B."/>
            <person name="Rivero F."/>
            <person name="John U."/>
            <person name="Schleicher M."/>
            <person name="Eichinger L."/>
            <person name="Platzer M."/>
            <person name="Noegel A.A."/>
            <person name="Schaap P."/>
            <person name="Gloeckner G."/>
        </authorList>
    </citation>
    <scope>NUCLEOTIDE SEQUENCE [LARGE SCALE GENOMIC DNA]</scope>
    <source>
        <strain evidence="3">ATCC 26659 / Pp 5 / PN500</strain>
    </source>
</reference>
<feature type="compositionally biased region" description="Basic and acidic residues" evidence="1">
    <location>
        <begin position="1"/>
        <end position="10"/>
    </location>
</feature>
<evidence type="ECO:0000256" key="1">
    <source>
        <dbReference type="SAM" id="MobiDB-lite"/>
    </source>
</evidence>
<dbReference type="InParanoid" id="D3BE23"/>
<dbReference type="RefSeq" id="XP_020432274.1">
    <property type="nucleotide sequence ID" value="XM_020577826.1"/>
</dbReference>
<dbReference type="EMBL" id="ADBJ01000031">
    <property type="protein sequence ID" value="EFA80154.1"/>
    <property type="molecule type" value="Genomic_DNA"/>
</dbReference>
<evidence type="ECO:0000313" key="3">
    <source>
        <dbReference type="Proteomes" id="UP000001396"/>
    </source>
</evidence>
<proteinExistence type="predicted"/>
<dbReference type="GeneID" id="31362457"/>
<keyword evidence="3" id="KW-1185">Reference proteome</keyword>
<evidence type="ECO:0000313" key="2">
    <source>
        <dbReference type="EMBL" id="EFA80154.1"/>
    </source>
</evidence>
<feature type="compositionally biased region" description="Polar residues" evidence="1">
    <location>
        <begin position="49"/>
        <end position="61"/>
    </location>
</feature>
<dbReference type="AlphaFoldDB" id="D3BE23"/>
<feature type="region of interest" description="Disordered" evidence="1">
    <location>
        <begin position="44"/>
        <end position="78"/>
    </location>
</feature>
<feature type="region of interest" description="Disordered" evidence="1">
    <location>
        <begin position="1"/>
        <end position="29"/>
    </location>
</feature>